<dbReference type="EMBL" id="JABJRC010000002">
    <property type="protein sequence ID" value="NOL40512.1"/>
    <property type="molecule type" value="Genomic_DNA"/>
</dbReference>
<evidence type="ECO:0000256" key="7">
    <source>
        <dbReference type="ARBA" id="ARBA00022840"/>
    </source>
</evidence>
<evidence type="ECO:0000313" key="16">
    <source>
        <dbReference type="Proteomes" id="UP000534306"/>
    </source>
</evidence>
<dbReference type="InterPro" id="IPR017871">
    <property type="entry name" value="ABC_transporter-like_CS"/>
</dbReference>
<dbReference type="RefSeq" id="WP_171673009.1">
    <property type="nucleotide sequence ID" value="NZ_BAAAGT010000002.1"/>
</dbReference>
<feature type="transmembrane region" description="Helical" evidence="11">
    <location>
        <begin position="165"/>
        <end position="183"/>
    </location>
</feature>
<proteinExistence type="inferred from homology"/>
<keyword evidence="3" id="KW-1003">Cell membrane</keyword>
<keyword evidence="5 11" id="KW-0812">Transmembrane</keyword>
<evidence type="ECO:0000259" key="13">
    <source>
        <dbReference type="PROSITE" id="PS50929"/>
    </source>
</evidence>
<feature type="transmembrane region" description="Helical" evidence="11">
    <location>
        <begin position="28"/>
        <end position="56"/>
    </location>
</feature>
<comment type="similarity">
    <text evidence="10">Belongs to the ABC transporter superfamily. Siderophore-Fe(3+) uptake transporter (SIUT) (TC 3.A.1.21) family.</text>
</comment>
<keyword evidence="7 15" id="KW-0067">ATP-binding</keyword>
<dbReference type="PROSITE" id="PS50893">
    <property type="entry name" value="ABC_TRANSPORTER_2"/>
    <property type="match status" value="1"/>
</dbReference>
<dbReference type="SUPFAM" id="SSF90123">
    <property type="entry name" value="ABC transporter transmembrane region"/>
    <property type="match status" value="1"/>
</dbReference>
<dbReference type="PROSITE" id="PS50929">
    <property type="entry name" value="ABC_TM1F"/>
    <property type="match status" value="1"/>
</dbReference>
<evidence type="ECO:0000259" key="12">
    <source>
        <dbReference type="PROSITE" id="PS50893"/>
    </source>
</evidence>
<evidence type="ECO:0000256" key="8">
    <source>
        <dbReference type="ARBA" id="ARBA00022989"/>
    </source>
</evidence>
<evidence type="ECO:0000256" key="3">
    <source>
        <dbReference type="ARBA" id="ARBA00022475"/>
    </source>
</evidence>
<comment type="subcellular location">
    <subcellularLocation>
        <location evidence="1">Cell inner membrane</location>
        <topology evidence="1">Multi-pass membrane protein</topology>
    </subcellularLocation>
</comment>
<name>A0A7Y4KYZ0_9ACTN</name>
<evidence type="ECO:0000313" key="15">
    <source>
        <dbReference type="EMBL" id="NOL40512.1"/>
    </source>
</evidence>
<keyword evidence="4" id="KW-0997">Cell inner membrane</keyword>
<feature type="transmembrane region" description="Helical" evidence="11">
    <location>
        <begin position="62"/>
        <end position="83"/>
    </location>
</feature>
<accession>A0A7Y4KYZ0</accession>
<dbReference type="SMART" id="SM00382">
    <property type="entry name" value="AAA"/>
    <property type="match status" value="1"/>
</dbReference>
<dbReference type="InterPro" id="IPR027417">
    <property type="entry name" value="P-loop_NTPase"/>
</dbReference>
<dbReference type="PANTHER" id="PTHR24221">
    <property type="entry name" value="ATP-BINDING CASSETTE SUB-FAMILY B"/>
    <property type="match status" value="1"/>
</dbReference>
<evidence type="ECO:0000313" key="14">
    <source>
        <dbReference type="EMBL" id="MBB6569656.1"/>
    </source>
</evidence>
<evidence type="ECO:0000256" key="11">
    <source>
        <dbReference type="SAM" id="Phobius"/>
    </source>
</evidence>
<dbReference type="SUPFAM" id="SSF52540">
    <property type="entry name" value="P-loop containing nucleoside triphosphate hydrolases"/>
    <property type="match status" value="1"/>
</dbReference>
<evidence type="ECO:0000256" key="10">
    <source>
        <dbReference type="ARBA" id="ARBA00023455"/>
    </source>
</evidence>
<gene>
    <name evidence="14" type="ORF">HNR71_005293</name>
    <name evidence="15" type="ORF">HPO96_09670</name>
</gene>
<dbReference type="InterPro" id="IPR003593">
    <property type="entry name" value="AAA+_ATPase"/>
</dbReference>
<keyword evidence="16" id="KW-1185">Reference proteome</keyword>
<dbReference type="InterPro" id="IPR003439">
    <property type="entry name" value="ABC_transporter-like_ATP-bd"/>
</dbReference>
<feature type="transmembrane region" description="Helical" evidence="11">
    <location>
        <begin position="255"/>
        <end position="278"/>
    </location>
</feature>
<keyword evidence="6" id="KW-0547">Nucleotide-binding</keyword>
<dbReference type="Proteomes" id="UP000534306">
    <property type="component" value="Unassembled WGS sequence"/>
</dbReference>
<evidence type="ECO:0000256" key="4">
    <source>
        <dbReference type="ARBA" id="ARBA00022519"/>
    </source>
</evidence>
<dbReference type="Proteomes" id="UP000553957">
    <property type="component" value="Unassembled WGS sequence"/>
</dbReference>
<evidence type="ECO:0000313" key="17">
    <source>
        <dbReference type="Proteomes" id="UP000553957"/>
    </source>
</evidence>
<organism evidence="15 16">
    <name type="scientific">Kribbella sandramycini</name>
    <dbReference type="NCBI Taxonomy" id="60450"/>
    <lineage>
        <taxon>Bacteria</taxon>
        <taxon>Bacillati</taxon>
        <taxon>Actinomycetota</taxon>
        <taxon>Actinomycetes</taxon>
        <taxon>Propionibacteriales</taxon>
        <taxon>Kribbellaceae</taxon>
        <taxon>Kribbella</taxon>
    </lineage>
</organism>
<keyword evidence="9 11" id="KW-0472">Membrane</keyword>
<reference evidence="14 17" key="2">
    <citation type="submission" date="2020-08" db="EMBL/GenBank/DDBJ databases">
        <title>Sequencing the genomes of 1000 actinobacteria strains.</title>
        <authorList>
            <person name="Klenk H.-P."/>
        </authorList>
    </citation>
    <scope>NUCLEOTIDE SEQUENCE [LARGE SCALE GENOMIC DNA]</scope>
    <source>
        <strain evidence="14 17">DSM 15626</strain>
    </source>
</reference>
<feature type="domain" description="ABC transmembrane type-1" evidence="13">
    <location>
        <begin position="31"/>
        <end position="310"/>
    </location>
</feature>
<evidence type="ECO:0000256" key="6">
    <source>
        <dbReference type="ARBA" id="ARBA00022741"/>
    </source>
</evidence>
<dbReference type="PROSITE" id="PS00211">
    <property type="entry name" value="ABC_TRANSPORTER_1"/>
    <property type="match status" value="1"/>
</dbReference>
<comment type="caution">
    <text evidence="15">The sequence shown here is derived from an EMBL/GenBank/DDBJ whole genome shotgun (WGS) entry which is preliminary data.</text>
</comment>
<dbReference type="EMBL" id="JACHKF010000001">
    <property type="protein sequence ID" value="MBB6569656.1"/>
    <property type="molecule type" value="Genomic_DNA"/>
</dbReference>
<sequence length="595" mass="63107">MSEQSGLGQVLGLVRRAPAIKRRLGRAVWVAVLGSASAVAGFVCVGFAVGAIVGGADELTPVLWWSGGALLGLVGGFLLRLLAEHLAHEASFEFEVILRRMLADGLARMPLGEVQRLGSGRIKKIVHDDVKALHNVVADALPFVGSGIAQPIAAMLALGIVSWKLLLVVLLMVPIAAFAMSLMTKDYAEQRNRYNQASEDVNAALVEFVQGMPVVRTFDDGSTSFRRFGDRVDAFTEAVAAWSATSRSAGLLTRLFVVPLPTLLLVAAAGVPMLAAGWISVPELTIALLIGAMPIEAVAPLMHLTNYINDAKAGAVRLTELLEMPGLPEPVAPKLPADASIRLDGVSFGYDADRLVLRDVDLEIPAGTVCALVGPSGGGKSTIARLIPRFYDVTAGAVRIGGVDVREMESAEVLRQVALVFQDPFLVQGTIAENIRLAKPDATDDEVRAAAEAAAAHEFIVGELPDGYDTQVGERGGRLSGGQRQRITIARAMLSGAPIVVLDEATAFADPENEALIQNAVARLTRGRTVLIIAHRLSTIVDVDQIVVVDNGLIAERGRHADLVGAGGRYASLWARHEQASRWGLSATQVQEATR</sequence>
<keyword evidence="8 11" id="KW-1133">Transmembrane helix</keyword>
<dbReference type="Pfam" id="PF00005">
    <property type="entry name" value="ABC_tran"/>
    <property type="match status" value="1"/>
</dbReference>
<dbReference type="Gene3D" id="3.40.50.300">
    <property type="entry name" value="P-loop containing nucleotide triphosphate hydrolases"/>
    <property type="match status" value="1"/>
</dbReference>
<dbReference type="InterPro" id="IPR036640">
    <property type="entry name" value="ABC1_TM_sf"/>
</dbReference>
<dbReference type="Gene3D" id="1.20.1560.10">
    <property type="entry name" value="ABC transporter type 1, transmembrane domain"/>
    <property type="match status" value="1"/>
</dbReference>
<dbReference type="FunFam" id="3.40.50.300:FF:000221">
    <property type="entry name" value="Multidrug ABC transporter ATP-binding protein"/>
    <property type="match status" value="1"/>
</dbReference>
<keyword evidence="2" id="KW-0813">Transport</keyword>
<dbReference type="InterPro" id="IPR039421">
    <property type="entry name" value="Type_1_exporter"/>
</dbReference>
<dbReference type="AlphaFoldDB" id="A0A7Y4KYZ0"/>
<evidence type="ECO:0000256" key="9">
    <source>
        <dbReference type="ARBA" id="ARBA00023136"/>
    </source>
</evidence>
<protein>
    <submittedName>
        <fullName evidence="15">ABC transporter ATP-binding protein</fullName>
    </submittedName>
    <submittedName>
        <fullName evidence="14">ATP-binding cassette subfamily B protein</fullName>
    </submittedName>
</protein>
<evidence type="ECO:0000256" key="1">
    <source>
        <dbReference type="ARBA" id="ARBA00004429"/>
    </source>
</evidence>
<dbReference type="InterPro" id="IPR011527">
    <property type="entry name" value="ABC1_TM_dom"/>
</dbReference>
<reference evidence="15 16" key="1">
    <citation type="submission" date="2020-05" db="EMBL/GenBank/DDBJ databases">
        <title>Genome sequence of Kribbella sandramycini ATCC 39419.</title>
        <authorList>
            <person name="Maclea K.S."/>
            <person name="Fair J.L."/>
        </authorList>
    </citation>
    <scope>NUCLEOTIDE SEQUENCE [LARGE SCALE GENOMIC DNA]</scope>
    <source>
        <strain evidence="15 16">ATCC 39419</strain>
    </source>
</reference>
<evidence type="ECO:0000256" key="2">
    <source>
        <dbReference type="ARBA" id="ARBA00022448"/>
    </source>
</evidence>
<feature type="domain" description="ABC transporter" evidence="12">
    <location>
        <begin position="341"/>
        <end position="576"/>
    </location>
</feature>
<dbReference type="GO" id="GO:0005524">
    <property type="term" value="F:ATP binding"/>
    <property type="evidence" value="ECO:0007669"/>
    <property type="project" value="UniProtKB-KW"/>
</dbReference>
<dbReference type="Pfam" id="PF00664">
    <property type="entry name" value="ABC_membrane"/>
    <property type="match status" value="1"/>
</dbReference>
<feature type="transmembrane region" description="Helical" evidence="11">
    <location>
        <begin position="140"/>
        <end position="159"/>
    </location>
</feature>
<dbReference type="PANTHER" id="PTHR24221:SF654">
    <property type="entry name" value="ATP-BINDING CASSETTE SUB-FAMILY B MEMBER 6"/>
    <property type="match status" value="1"/>
</dbReference>
<dbReference type="GO" id="GO:0140359">
    <property type="term" value="F:ABC-type transporter activity"/>
    <property type="evidence" value="ECO:0007669"/>
    <property type="project" value="InterPro"/>
</dbReference>
<evidence type="ECO:0000256" key="5">
    <source>
        <dbReference type="ARBA" id="ARBA00022692"/>
    </source>
</evidence>
<dbReference type="GO" id="GO:0016887">
    <property type="term" value="F:ATP hydrolysis activity"/>
    <property type="evidence" value="ECO:0007669"/>
    <property type="project" value="InterPro"/>
</dbReference>
<dbReference type="GO" id="GO:0005886">
    <property type="term" value="C:plasma membrane"/>
    <property type="evidence" value="ECO:0007669"/>
    <property type="project" value="UniProtKB-SubCell"/>
</dbReference>